<evidence type="ECO:0000259" key="1">
    <source>
        <dbReference type="Pfam" id="PF13280"/>
    </source>
</evidence>
<dbReference type="Proteomes" id="UP000199556">
    <property type="component" value="Unassembled WGS sequence"/>
</dbReference>
<dbReference type="GO" id="GO:0003677">
    <property type="term" value="F:DNA binding"/>
    <property type="evidence" value="ECO:0007669"/>
    <property type="project" value="UniProtKB-KW"/>
</dbReference>
<dbReference type="PROSITE" id="PS52050">
    <property type="entry name" value="WYL"/>
    <property type="match status" value="1"/>
</dbReference>
<dbReference type="AlphaFoldDB" id="A0A1I4QET8"/>
<dbReference type="PANTHER" id="PTHR34580">
    <property type="match status" value="1"/>
</dbReference>
<gene>
    <name evidence="3" type="ORF">SAMN05421721_10463</name>
</gene>
<keyword evidence="3" id="KW-0238">DNA-binding</keyword>
<dbReference type="OrthoDB" id="8595817at2"/>
<dbReference type="InterPro" id="IPR057727">
    <property type="entry name" value="WCX_dom"/>
</dbReference>
<dbReference type="STRING" id="195064.SAMN05421721_10463"/>
<evidence type="ECO:0000313" key="3">
    <source>
        <dbReference type="EMBL" id="SFM38160.1"/>
    </source>
</evidence>
<evidence type="ECO:0000259" key="2">
    <source>
        <dbReference type="Pfam" id="PF25583"/>
    </source>
</evidence>
<protein>
    <submittedName>
        <fullName evidence="3">Predicted DNA-binding transcriptional regulator YafY, contains an HTH and WYL domains</fullName>
    </submittedName>
</protein>
<dbReference type="EMBL" id="FOUO01000004">
    <property type="protein sequence ID" value="SFM38160.1"/>
    <property type="molecule type" value="Genomic_DNA"/>
</dbReference>
<feature type="domain" description="WCX" evidence="2">
    <location>
        <begin position="253"/>
        <end position="331"/>
    </location>
</feature>
<accession>A0A1I4QET8</accession>
<evidence type="ECO:0000313" key="4">
    <source>
        <dbReference type="Proteomes" id="UP000199556"/>
    </source>
</evidence>
<keyword evidence="4" id="KW-1185">Reference proteome</keyword>
<dbReference type="InterPro" id="IPR026881">
    <property type="entry name" value="WYL_dom"/>
</dbReference>
<dbReference type="RefSeq" id="WP_090483975.1">
    <property type="nucleotide sequence ID" value="NZ_FOUO01000004.1"/>
</dbReference>
<dbReference type="PANTHER" id="PTHR34580:SF1">
    <property type="entry name" value="PROTEIN PAFC"/>
    <property type="match status" value="1"/>
</dbReference>
<dbReference type="Pfam" id="PF25583">
    <property type="entry name" value="WCX"/>
    <property type="match status" value="1"/>
</dbReference>
<feature type="domain" description="WYL" evidence="1">
    <location>
        <begin position="156"/>
        <end position="223"/>
    </location>
</feature>
<dbReference type="InterPro" id="IPR051534">
    <property type="entry name" value="CBASS_pafABC_assoc_protein"/>
</dbReference>
<sequence>MTELRETLFRHLTLLQLIPRHPGRISTPVLLEKLRERGFQVDMRTLQRDLRDKLALHFPLACDDSRRPYRWYFDREFHRNLPAMDPSSALALVLAEDHLRGLLPPVVMAQLTPHFDGARRLLDEMKENRFHQWARRVRALPDGKTLIPAAVPEGIWQTVALGLLEARALEVVYLSRSRQMERPLVLHPQGLVDRQRVTYLIATANDHDDVRHFALHRIRSARISDTPWREVPDFDLDAYIAGGAFGYPQGPDQVRLVAEVTDQTAWLLSETPLSQRQRLEPLPDGAWHRLEAWVPDDRQTLWWLMGMGSRIHVLEPACWRETILGHARALLSRWEA</sequence>
<dbReference type="Pfam" id="PF13280">
    <property type="entry name" value="WYL"/>
    <property type="match status" value="1"/>
</dbReference>
<proteinExistence type="predicted"/>
<reference evidence="3 4" key="1">
    <citation type="submission" date="2016-10" db="EMBL/GenBank/DDBJ databases">
        <authorList>
            <person name="de Groot N.N."/>
        </authorList>
    </citation>
    <scope>NUCLEOTIDE SEQUENCE [LARGE SCALE GENOMIC DNA]</scope>
    <source>
        <strain evidence="3 4">DSM 4180</strain>
    </source>
</reference>
<organism evidence="3 4">
    <name type="scientific">Ectothiorhodospira mobilis</name>
    <dbReference type="NCBI Taxonomy" id="195064"/>
    <lineage>
        <taxon>Bacteria</taxon>
        <taxon>Pseudomonadati</taxon>
        <taxon>Pseudomonadota</taxon>
        <taxon>Gammaproteobacteria</taxon>
        <taxon>Chromatiales</taxon>
        <taxon>Ectothiorhodospiraceae</taxon>
        <taxon>Ectothiorhodospira</taxon>
    </lineage>
</organism>
<name>A0A1I4QET8_ECTMO</name>